<reference evidence="14" key="1">
    <citation type="submission" date="2023-01" db="EMBL/GenBank/DDBJ databases">
        <title>Draft genome sequence of Nocardiopsis sp. LSu2-4 isolated from halophytes.</title>
        <authorList>
            <person name="Duangmal K."/>
            <person name="Chantavorakit T."/>
        </authorList>
    </citation>
    <scope>NUCLEOTIDE SEQUENCE</scope>
    <source>
        <strain evidence="14">LSu2-4</strain>
    </source>
</reference>
<proteinExistence type="predicted"/>
<dbReference type="CDD" id="cd16917">
    <property type="entry name" value="HATPase_UhpB-NarQ-NarX-like"/>
    <property type="match status" value="1"/>
</dbReference>
<dbReference type="InterPro" id="IPR036890">
    <property type="entry name" value="HATPase_C_sf"/>
</dbReference>
<dbReference type="PANTHER" id="PTHR24421">
    <property type="entry name" value="NITRATE/NITRITE SENSOR PROTEIN NARX-RELATED"/>
    <property type="match status" value="1"/>
</dbReference>
<feature type="domain" description="Signal transduction histidine kinase subgroup 3 dimerisation and phosphoacceptor" evidence="12">
    <location>
        <begin position="245"/>
        <end position="311"/>
    </location>
</feature>
<organism evidence="14 15">
    <name type="scientific">Nocardiopsis suaedae</name>
    <dbReference type="NCBI Taxonomy" id="3018444"/>
    <lineage>
        <taxon>Bacteria</taxon>
        <taxon>Bacillati</taxon>
        <taxon>Actinomycetota</taxon>
        <taxon>Actinomycetes</taxon>
        <taxon>Streptosporangiales</taxon>
        <taxon>Nocardiopsidaceae</taxon>
        <taxon>Nocardiopsis</taxon>
    </lineage>
</organism>
<protein>
    <recommendedName>
        <fullName evidence="2">histidine kinase</fullName>
        <ecNumber evidence="2">2.7.13.3</ecNumber>
    </recommendedName>
</protein>
<feature type="transmembrane region" description="Helical" evidence="10">
    <location>
        <begin position="56"/>
        <end position="79"/>
    </location>
</feature>
<dbReference type="GO" id="GO:0016301">
    <property type="term" value="F:kinase activity"/>
    <property type="evidence" value="ECO:0007669"/>
    <property type="project" value="UniProtKB-KW"/>
</dbReference>
<dbReference type="Pfam" id="PF07730">
    <property type="entry name" value="HisKA_3"/>
    <property type="match status" value="1"/>
</dbReference>
<feature type="transmembrane region" description="Helical" evidence="10">
    <location>
        <begin position="182"/>
        <end position="205"/>
    </location>
</feature>
<dbReference type="EMBL" id="JAQFWP010000063">
    <property type="protein sequence ID" value="MDA2807798.1"/>
    <property type="molecule type" value="Genomic_DNA"/>
</dbReference>
<evidence type="ECO:0000256" key="1">
    <source>
        <dbReference type="ARBA" id="ARBA00000085"/>
    </source>
</evidence>
<comment type="catalytic activity">
    <reaction evidence="1">
        <text>ATP + protein L-histidine = ADP + protein N-phospho-L-histidine.</text>
        <dbReference type="EC" id="2.7.13.3"/>
    </reaction>
</comment>
<keyword evidence="15" id="KW-1185">Reference proteome</keyword>
<keyword evidence="8" id="KW-0902">Two-component regulatory system</keyword>
<name>A0ABT4TSX4_9ACTN</name>
<comment type="caution">
    <text evidence="14">The sequence shown here is derived from an EMBL/GenBank/DDBJ whole genome shotgun (WGS) entry which is preliminary data.</text>
</comment>
<accession>A0ABT4TSX4</accession>
<dbReference type="Proteomes" id="UP001165685">
    <property type="component" value="Unassembled WGS sequence"/>
</dbReference>
<evidence type="ECO:0000256" key="4">
    <source>
        <dbReference type="ARBA" id="ARBA00022679"/>
    </source>
</evidence>
<evidence type="ECO:0000256" key="6">
    <source>
        <dbReference type="ARBA" id="ARBA00022777"/>
    </source>
</evidence>
<keyword evidence="10" id="KW-1133">Transmembrane helix</keyword>
<evidence type="ECO:0000256" key="9">
    <source>
        <dbReference type="SAM" id="MobiDB-lite"/>
    </source>
</evidence>
<evidence type="ECO:0000256" key="3">
    <source>
        <dbReference type="ARBA" id="ARBA00022553"/>
    </source>
</evidence>
<dbReference type="Gene3D" id="3.30.565.10">
    <property type="entry name" value="Histidine kinase-like ATPase, C-terminal domain"/>
    <property type="match status" value="1"/>
</dbReference>
<dbReference type="InterPro" id="IPR003594">
    <property type="entry name" value="HATPase_dom"/>
</dbReference>
<dbReference type="InterPro" id="IPR025828">
    <property type="entry name" value="Put_sensor_dom"/>
</dbReference>
<evidence type="ECO:0000259" key="11">
    <source>
        <dbReference type="Pfam" id="PF02518"/>
    </source>
</evidence>
<evidence type="ECO:0000259" key="13">
    <source>
        <dbReference type="Pfam" id="PF13796"/>
    </source>
</evidence>
<evidence type="ECO:0000313" key="15">
    <source>
        <dbReference type="Proteomes" id="UP001165685"/>
    </source>
</evidence>
<sequence>MNDSPPAAASPRSTGGPGSGRPGRSGRLADGVRAALFLITTLPFALAALLVPPLLLVGFVTVPIAGLGLLLVPALLLGLRQWAELERRRVGRFLGEEIAVAYRPLPERRVAAFTTAVTDPQTVRDLRWIATLILPGLLVGLFGFVTVVGIPTTVVQTLTWWIVMPGEALTVFGIDVVSWPLALTLGPAQITVIALLLCFGAAPVARLHARLSARMLAPSPEARLTERIETLSRTREGALDAHASELRRIERDLHDGTQARLVALAMRLGLAQKVVGDDPQAAARLLTEAQNGAEEAMAELRTVVRSIYPPVLADRGLPGAVSALAAGAPVPVAVEAAPLGEVPAAVESTAYFVVAEALTNVARHSGAARAQVQLVRDGGSLVVRVRDDGRGGVDERDGTGVAGMKRRVAALDGSIAVSSPPGGPTAVEAVLPCGS</sequence>
<feature type="region of interest" description="Disordered" evidence="9">
    <location>
        <begin position="1"/>
        <end position="25"/>
    </location>
</feature>
<keyword evidence="10" id="KW-0812">Transmembrane</keyword>
<keyword evidence="10" id="KW-0472">Membrane</keyword>
<evidence type="ECO:0000313" key="14">
    <source>
        <dbReference type="EMBL" id="MDA2807798.1"/>
    </source>
</evidence>
<evidence type="ECO:0000256" key="10">
    <source>
        <dbReference type="SAM" id="Phobius"/>
    </source>
</evidence>
<dbReference type="Pfam" id="PF02518">
    <property type="entry name" value="HATPase_c"/>
    <property type="match status" value="1"/>
</dbReference>
<evidence type="ECO:0000256" key="8">
    <source>
        <dbReference type="ARBA" id="ARBA00023012"/>
    </source>
</evidence>
<feature type="transmembrane region" description="Helical" evidence="10">
    <location>
        <begin position="31"/>
        <end position="50"/>
    </location>
</feature>
<dbReference type="RefSeq" id="WP_270680420.1">
    <property type="nucleotide sequence ID" value="NZ_JAQFWP010000063.1"/>
</dbReference>
<dbReference type="Pfam" id="PF13796">
    <property type="entry name" value="Sensor"/>
    <property type="match status" value="1"/>
</dbReference>
<evidence type="ECO:0000259" key="12">
    <source>
        <dbReference type="Pfam" id="PF07730"/>
    </source>
</evidence>
<feature type="compositionally biased region" description="Low complexity" evidence="9">
    <location>
        <begin position="1"/>
        <end position="14"/>
    </location>
</feature>
<feature type="transmembrane region" description="Helical" evidence="10">
    <location>
        <begin position="132"/>
        <end position="162"/>
    </location>
</feature>
<keyword evidence="3" id="KW-0597">Phosphoprotein</keyword>
<feature type="domain" description="Putative sensor" evidence="13">
    <location>
        <begin position="37"/>
        <end position="216"/>
    </location>
</feature>
<keyword evidence="5" id="KW-0547">Nucleotide-binding</keyword>
<dbReference type="Gene3D" id="1.20.5.1930">
    <property type="match status" value="1"/>
</dbReference>
<dbReference type="EC" id="2.7.13.3" evidence="2"/>
<dbReference type="SUPFAM" id="SSF55874">
    <property type="entry name" value="ATPase domain of HSP90 chaperone/DNA topoisomerase II/histidine kinase"/>
    <property type="match status" value="1"/>
</dbReference>
<keyword evidence="7" id="KW-0067">ATP-binding</keyword>
<dbReference type="InterPro" id="IPR011712">
    <property type="entry name" value="Sig_transdc_His_kin_sub3_dim/P"/>
</dbReference>
<evidence type="ECO:0000256" key="7">
    <source>
        <dbReference type="ARBA" id="ARBA00022840"/>
    </source>
</evidence>
<feature type="domain" description="Histidine kinase/HSP90-like ATPase" evidence="11">
    <location>
        <begin position="348"/>
        <end position="432"/>
    </location>
</feature>
<keyword evidence="6 14" id="KW-0418">Kinase</keyword>
<dbReference type="PANTHER" id="PTHR24421:SF10">
    <property type="entry name" value="NITRATE_NITRITE SENSOR PROTEIN NARQ"/>
    <property type="match status" value="1"/>
</dbReference>
<dbReference type="InterPro" id="IPR050482">
    <property type="entry name" value="Sensor_HK_TwoCompSys"/>
</dbReference>
<gene>
    <name evidence="14" type="ORF">O4U47_25030</name>
</gene>
<evidence type="ECO:0000256" key="5">
    <source>
        <dbReference type="ARBA" id="ARBA00022741"/>
    </source>
</evidence>
<evidence type="ECO:0000256" key="2">
    <source>
        <dbReference type="ARBA" id="ARBA00012438"/>
    </source>
</evidence>
<keyword evidence="4" id="KW-0808">Transferase</keyword>